<evidence type="ECO:0000259" key="1">
    <source>
        <dbReference type="Pfam" id="PF12146"/>
    </source>
</evidence>
<proteinExistence type="predicted"/>
<evidence type="ECO:0000313" key="2">
    <source>
        <dbReference type="EMBL" id="KZT58666.1"/>
    </source>
</evidence>
<keyword evidence="2" id="KW-0378">Hydrolase</keyword>
<reference evidence="2 3" key="1">
    <citation type="journal article" date="2016" name="Mol. Biol. Evol.">
        <title>Comparative Genomics of Early-Diverging Mushroom-Forming Fungi Provides Insights into the Origins of Lignocellulose Decay Capabilities.</title>
        <authorList>
            <person name="Nagy L.G."/>
            <person name="Riley R."/>
            <person name="Tritt A."/>
            <person name="Adam C."/>
            <person name="Daum C."/>
            <person name="Floudas D."/>
            <person name="Sun H."/>
            <person name="Yadav J.S."/>
            <person name="Pangilinan J."/>
            <person name="Larsson K.H."/>
            <person name="Matsuura K."/>
            <person name="Barry K."/>
            <person name="Labutti K."/>
            <person name="Kuo R."/>
            <person name="Ohm R.A."/>
            <person name="Bhattacharya S.S."/>
            <person name="Shirouzu T."/>
            <person name="Yoshinaga Y."/>
            <person name="Martin F.M."/>
            <person name="Grigoriev I.V."/>
            <person name="Hibbett D.S."/>
        </authorList>
    </citation>
    <scope>NUCLEOTIDE SEQUENCE [LARGE SCALE GENOMIC DNA]</scope>
    <source>
        <strain evidence="2 3">HHB12733</strain>
    </source>
</reference>
<dbReference type="Pfam" id="PF12146">
    <property type="entry name" value="Hydrolase_4"/>
    <property type="match status" value="1"/>
</dbReference>
<dbReference type="STRING" id="1353952.A0A165GZ54"/>
<evidence type="ECO:0000313" key="3">
    <source>
        <dbReference type="Proteomes" id="UP000076842"/>
    </source>
</evidence>
<accession>A0A165GZ54</accession>
<dbReference type="InterPro" id="IPR022742">
    <property type="entry name" value="Hydrolase_4"/>
</dbReference>
<dbReference type="OrthoDB" id="10249433at2759"/>
<keyword evidence="3" id="KW-1185">Reference proteome</keyword>
<dbReference type="Proteomes" id="UP000076842">
    <property type="component" value="Unassembled WGS sequence"/>
</dbReference>
<dbReference type="GO" id="GO:0016787">
    <property type="term" value="F:hydrolase activity"/>
    <property type="evidence" value="ECO:0007669"/>
    <property type="project" value="UniProtKB-KW"/>
</dbReference>
<dbReference type="Gene3D" id="3.40.50.1820">
    <property type="entry name" value="alpha/beta hydrolase"/>
    <property type="match status" value="1"/>
</dbReference>
<dbReference type="AlphaFoldDB" id="A0A165GZ54"/>
<name>A0A165GZ54_9BASI</name>
<gene>
    <name evidence="2" type="ORF">CALCODRAFT_467998</name>
</gene>
<dbReference type="InParanoid" id="A0A165GZ54"/>
<dbReference type="PANTHER" id="PTHR11614">
    <property type="entry name" value="PHOSPHOLIPASE-RELATED"/>
    <property type="match status" value="1"/>
</dbReference>
<dbReference type="FunCoup" id="A0A165GZ54">
    <property type="interactions" value="135"/>
</dbReference>
<dbReference type="InterPro" id="IPR051044">
    <property type="entry name" value="MAG_DAG_Lipase"/>
</dbReference>
<dbReference type="SUPFAM" id="SSF53474">
    <property type="entry name" value="alpha/beta-Hydrolases"/>
    <property type="match status" value="1"/>
</dbReference>
<protein>
    <submittedName>
        <fullName evidence="2">Alpha/beta-hydrolase</fullName>
    </submittedName>
</protein>
<sequence length="312" mass="35261">MAQLYEEEWILGHDQIHFYARKYEPPKGIASAKVAILFLHGFVEHISRYEHVFPVWAERGIAVLAYDQRGFGRTAIGDGEHKGTGKTHTTTEDQMDDIAWFLKRLQEWAPDDAKLFLVGHSMGGFNAVNFMCSPQSRAKTIPKITGVVALSPLMGLSHPPSKLQRAFLTPVSYIFPSITVDVAVKPEWLSRDPAVGKSYFEDDFVFMRSQIGALRSMLDAVDELSATMYRSYPPALPIFWVHGTEDEVSSYKRSFDLFQKIKAKTKSFTPYEGGFHELLNELHPVKETLMDEVAEWLLEKSAVTGDDAKARL</sequence>
<organism evidence="2 3">
    <name type="scientific">Calocera cornea HHB12733</name>
    <dbReference type="NCBI Taxonomy" id="1353952"/>
    <lineage>
        <taxon>Eukaryota</taxon>
        <taxon>Fungi</taxon>
        <taxon>Dikarya</taxon>
        <taxon>Basidiomycota</taxon>
        <taxon>Agaricomycotina</taxon>
        <taxon>Dacrymycetes</taxon>
        <taxon>Dacrymycetales</taxon>
        <taxon>Dacrymycetaceae</taxon>
        <taxon>Calocera</taxon>
    </lineage>
</organism>
<dbReference type="InterPro" id="IPR029058">
    <property type="entry name" value="AB_hydrolase_fold"/>
</dbReference>
<feature type="domain" description="Serine aminopeptidase S33" evidence="1">
    <location>
        <begin position="32"/>
        <end position="282"/>
    </location>
</feature>
<dbReference type="EMBL" id="KV423948">
    <property type="protein sequence ID" value="KZT58666.1"/>
    <property type="molecule type" value="Genomic_DNA"/>
</dbReference>